<dbReference type="AlphaFoldDB" id="A0A0C9SK48"/>
<dbReference type="HOGENOM" id="CLU_696606_0_0_1"/>
<gene>
    <name evidence="2" type="ORF">PLICRDRAFT_180723</name>
</gene>
<evidence type="ECO:0000256" key="1">
    <source>
        <dbReference type="SAM" id="MobiDB-lite"/>
    </source>
</evidence>
<feature type="region of interest" description="Disordered" evidence="1">
    <location>
        <begin position="260"/>
        <end position="376"/>
    </location>
</feature>
<proteinExistence type="predicted"/>
<evidence type="ECO:0000313" key="3">
    <source>
        <dbReference type="Proteomes" id="UP000053263"/>
    </source>
</evidence>
<evidence type="ECO:0000313" key="2">
    <source>
        <dbReference type="EMBL" id="KII83111.1"/>
    </source>
</evidence>
<feature type="region of interest" description="Disordered" evidence="1">
    <location>
        <begin position="55"/>
        <end position="95"/>
    </location>
</feature>
<protein>
    <submittedName>
        <fullName evidence="2">Uncharacterized protein</fullName>
    </submittedName>
</protein>
<dbReference type="Proteomes" id="UP000053263">
    <property type="component" value="Unassembled WGS sequence"/>
</dbReference>
<reference evidence="2 3" key="1">
    <citation type="submission" date="2014-06" db="EMBL/GenBank/DDBJ databases">
        <title>Evolutionary Origins and Diversification of the Mycorrhizal Mutualists.</title>
        <authorList>
            <consortium name="DOE Joint Genome Institute"/>
            <consortium name="Mycorrhizal Genomics Consortium"/>
            <person name="Kohler A."/>
            <person name="Kuo A."/>
            <person name="Nagy L.G."/>
            <person name="Floudas D."/>
            <person name="Copeland A."/>
            <person name="Barry K.W."/>
            <person name="Cichocki N."/>
            <person name="Veneault-Fourrey C."/>
            <person name="LaButti K."/>
            <person name="Lindquist E.A."/>
            <person name="Lipzen A."/>
            <person name="Lundell T."/>
            <person name="Morin E."/>
            <person name="Murat C."/>
            <person name="Riley R."/>
            <person name="Ohm R."/>
            <person name="Sun H."/>
            <person name="Tunlid A."/>
            <person name="Henrissat B."/>
            <person name="Grigoriev I.V."/>
            <person name="Hibbett D.S."/>
            <person name="Martin F."/>
        </authorList>
    </citation>
    <scope>NUCLEOTIDE SEQUENCE [LARGE SCALE GENOMIC DNA]</scope>
    <source>
        <strain evidence="2 3">FD-325 SS-3</strain>
    </source>
</reference>
<sequence length="396" mass="42434">MRPPPPGSQLEVELALARAAELSPSDELDLLLAAVAENNRQDPRYTLVQAVRMAPSKDLGERSPSPGEPLFLPSESASSPRGAANEVEEGANENMRMSWRKDANERGEGAAGLGESAPDPAGDNVWLAEDFEAGLQNRMVPKNVVNDQEGVEDDAIPWSLRARFRSWVTNDRLQGCEAYNLGSGRLVGCLRCHGAGKRCFLAADIAKCVNCSRSRLQCSRVQSYHEWRIRSNMDDDPEFAAIGGSAEFVRFLQDYYATKGQAIPPGEEPPKSKKSRGAAKKPLPPPTAVVVSPPRTRGRKSVAGPSVKALGKRPARGSSPAGEASAGVAAGAEALQSSARPQRKKARVIPDTPRSPSPDGVPGATSPSPDPLLGELDFELDVDLTDLHRLRHANTT</sequence>
<keyword evidence="3" id="KW-1185">Reference proteome</keyword>
<organism evidence="2 3">
    <name type="scientific">Plicaturopsis crispa FD-325 SS-3</name>
    <dbReference type="NCBI Taxonomy" id="944288"/>
    <lineage>
        <taxon>Eukaryota</taxon>
        <taxon>Fungi</taxon>
        <taxon>Dikarya</taxon>
        <taxon>Basidiomycota</taxon>
        <taxon>Agaricomycotina</taxon>
        <taxon>Agaricomycetes</taxon>
        <taxon>Agaricomycetidae</taxon>
        <taxon>Amylocorticiales</taxon>
        <taxon>Amylocorticiaceae</taxon>
        <taxon>Plicatura</taxon>
        <taxon>Plicaturopsis crispa</taxon>
    </lineage>
</organism>
<dbReference type="EMBL" id="KN832583">
    <property type="protein sequence ID" value="KII83111.1"/>
    <property type="molecule type" value="Genomic_DNA"/>
</dbReference>
<accession>A0A0C9SK48</accession>
<feature type="compositionally biased region" description="Low complexity" evidence="1">
    <location>
        <begin position="316"/>
        <end position="334"/>
    </location>
</feature>
<name>A0A0C9SK48_PLICR</name>